<dbReference type="FunCoup" id="B4MCY9">
    <property type="interactions" value="2"/>
</dbReference>
<dbReference type="InterPro" id="IPR027973">
    <property type="entry name" value="FSAF1-like"/>
</dbReference>
<feature type="region of interest" description="Disordered" evidence="1">
    <location>
        <begin position="132"/>
        <end position="189"/>
    </location>
</feature>
<dbReference type="HOGENOM" id="CLU_1483519_0_0_1"/>
<reference evidence="2 3" key="1">
    <citation type="journal article" date="2007" name="Nature">
        <title>Evolution of genes and genomes on the Drosophila phylogeny.</title>
        <authorList>
            <consortium name="Drosophila 12 Genomes Consortium"/>
            <person name="Clark A.G."/>
            <person name="Eisen M.B."/>
            <person name="Smith D.R."/>
            <person name="Bergman C.M."/>
            <person name="Oliver B."/>
            <person name="Markow T.A."/>
            <person name="Kaufman T.C."/>
            <person name="Kellis M."/>
            <person name="Gelbart W."/>
            <person name="Iyer V.N."/>
            <person name="Pollard D.A."/>
            <person name="Sackton T.B."/>
            <person name="Larracuente A.M."/>
            <person name="Singh N.D."/>
            <person name="Abad J.P."/>
            <person name="Abt D.N."/>
            <person name="Adryan B."/>
            <person name="Aguade M."/>
            <person name="Akashi H."/>
            <person name="Anderson W.W."/>
            <person name="Aquadro C.F."/>
            <person name="Ardell D.H."/>
            <person name="Arguello R."/>
            <person name="Artieri C.G."/>
            <person name="Barbash D.A."/>
            <person name="Barker D."/>
            <person name="Barsanti P."/>
            <person name="Batterham P."/>
            <person name="Batzoglou S."/>
            <person name="Begun D."/>
            <person name="Bhutkar A."/>
            <person name="Blanco E."/>
            <person name="Bosak S.A."/>
            <person name="Bradley R.K."/>
            <person name="Brand A.D."/>
            <person name="Brent M.R."/>
            <person name="Brooks A.N."/>
            <person name="Brown R.H."/>
            <person name="Butlin R.K."/>
            <person name="Caggese C."/>
            <person name="Calvi B.R."/>
            <person name="Bernardo de Carvalho A."/>
            <person name="Caspi A."/>
            <person name="Castrezana S."/>
            <person name="Celniker S.E."/>
            <person name="Chang J.L."/>
            <person name="Chapple C."/>
            <person name="Chatterji S."/>
            <person name="Chinwalla A."/>
            <person name="Civetta A."/>
            <person name="Clifton S.W."/>
            <person name="Comeron J.M."/>
            <person name="Costello J.C."/>
            <person name="Coyne J.A."/>
            <person name="Daub J."/>
            <person name="David R.G."/>
            <person name="Delcher A.L."/>
            <person name="Delehaunty K."/>
            <person name="Do C.B."/>
            <person name="Ebling H."/>
            <person name="Edwards K."/>
            <person name="Eickbush T."/>
            <person name="Evans J.D."/>
            <person name="Filipski A."/>
            <person name="Findeiss S."/>
            <person name="Freyhult E."/>
            <person name="Fulton L."/>
            <person name="Fulton R."/>
            <person name="Garcia A.C."/>
            <person name="Gardiner A."/>
            <person name="Garfield D.A."/>
            <person name="Garvin B.E."/>
            <person name="Gibson G."/>
            <person name="Gilbert D."/>
            <person name="Gnerre S."/>
            <person name="Godfrey J."/>
            <person name="Good R."/>
            <person name="Gotea V."/>
            <person name="Gravely B."/>
            <person name="Greenberg A.J."/>
            <person name="Griffiths-Jones S."/>
            <person name="Gross S."/>
            <person name="Guigo R."/>
            <person name="Gustafson E.A."/>
            <person name="Haerty W."/>
            <person name="Hahn M.W."/>
            <person name="Halligan D.L."/>
            <person name="Halpern A.L."/>
            <person name="Halter G.M."/>
            <person name="Han M.V."/>
            <person name="Heger A."/>
            <person name="Hillier L."/>
            <person name="Hinrichs A.S."/>
            <person name="Holmes I."/>
            <person name="Hoskins R.A."/>
            <person name="Hubisz M.J."/>
            <person name="Hultmark D."/>
            <person name="Huntley M.A."/>
            <person name="Jaffe D.B."/>
            <person name="Jagadeeshan S."/>
            <person name="Jeck W.R."/>
            <person name="Johnson J."/>
            <person name="Jones C.D."/>
            <person name="Jordan W.C."/>
            <person name="Karpen G.H."/>
            <person name="Kataoka E."/>
            <person name="Keightley P.D."/>
            <person name="Kheradpour P."/>
            <person name="Kirkness E.F."/>
            <person name="Koerich L.B."/>
            <person name="Kristiansen K."/>
            <person name="Kudrna D."/>
            <person name="Kulathinal R.J."/>
            <person name="Kumar S."/>
            <person name="Kwok R."/>
            <person name="Lander E."/>
            <person name="Langley C.H."/>
            <person name="Lapoint R."/>
            <person name="Lazzaro B.P."/>
            <person name="Lee S.J."/>
            <person name="Levesque L."/>
            <person name="Li R."/>
            <person name="Lin C.F."/>
            <person name="Lin M.F."/>
            <person name="Lindblad-Toh K."/>
            <person name="Llopart A."/>
            <person name="Long M."/>
            <person name="Low L."/>
            <person name="Lozovsky E."/>
            <person name="Lu J."/>
            <person name="Luo M."/>
            <person name="Machado C.A."/>
            <person name="Makalowski W."/>
            <person name="Marzo M."/>
            <person name="Matsuda M."/>
            <person name="Matzkin L."/>
            <person name="McAllister B."/>
            <person name="McBride C.S."/>
            <person name="McKernan B."/>
            <person name="McKernan K."/>
            <person name="Mendez-Lago M."/>
            <person name="Minx P."/>
            <person name="Mollenhauer M.U."/>
            <person name="Montooth K."/>
            <person name="Mount S.M."/>
            <person name="Mu X."/>
            <person name="Myers E."/>
            <person name="Negre B."/>
            <person name="Newfeld S."/>
            <person name="Nielsen R."/>
            <person name="Noor M.A."/>
            <person name="O'Grady P."/>
            <person name="Pachter L."/>
            <person name="Papaceit M."/>
            <person name="Parisi M.J."/>
            <person name="Parisi M."/>
            <person name="Parts L."/>
            <person name="Pedersen J.S."/>
            <person name="Pesole G."/>
            <person name="Phillippy A.M."/>
            <person name="Ponting C.P."/>
            <person name="Pop M."/>
            <person name="Porcelli D."/>
            <person name="Powell J.R."/>
            <person name="Prohaska S."/>
            <person name="Pruitt K."/>
            <person name="Puig M."/>
            <person name="Quesneville H."/>
            <person name="Ram K.R."/>
            <person name="Rand D."/>
            <person name="Rasmussen M.D."/>
            <person name="Reed L.K."/>
            <person name="Reenan R."/>
            <person name="Reily A."/>
            <person name="Remington K.A."/>
            <person name="Rieger T.T."/>
            <person name="Ritchie M.G."/>
            <person name="Robin C."/>
            <person name="Rogers Y.H."/>
            <person name="Rohde C."/>
            <person name="Rozas J."/>
            <person name="Rubenfield M.J."/>
            <person name="Ruiz A."/>
            <person name="Russo S."/>
            <person name="Salzberg S.L."/>
            <person name="Sanchez-Gracia A."/>
            <person name="Saranga D.J."/>
            <person name="Sato H."/>
            <person name="Schaeffer S.W."/>
            <person name="Schatz M.C."/>
            <person name="Schlenke T."/>
            <person name="Schwartz R."/>
            <person name="Segarra C."/>
            <person name="Singh R.S."/>
            <person name="Sirot L."/>
            <person name="Sirota M."/>
            <person name="Sisneros N.B."/>
            <person name="Smith C.D."/>
            <person name="Smith T.F."/>
            <person name="Spieth J."/>
            <person name="Stage D.E."/>
            <person name="Stark A."/>
            <person name="Stephan W."/>
            <person name="Strausberg R.L."/>
            <person name="Strempel S."/>
            <person name="Sturgill D."/>
            <person name="Sutton G."/>
            <person name="Sutton G.G."/>
            <person name="Tao W."/>
            <person name="Teichmann S."/>
            <person name="Tobari Y.N."/>
            <person name="Tomimura Y."/>
            <person name="Tsolas J.M."/>
            <person name="Valente V.L."/>
            <person name="Venter E."/>
            <person name="Venter J.C."/>
            <person name="Vicario S."/>
            <person name="Vieira F.G."/>
            <person name="Vilella A.J."/>
            <person name="Villasante A."/>
            <person name="Walenz B."/>
            <person name="Wang J."/>
            <person name="Wasserman M."/>
            <person name="Watts T."/>
            <person name="Wilson D."/>
            <person name="Wilson R.K."/>
            <person name="Wing R.A."/>
            <person name="Wolfner M.F."/>
            <person name="Wong A."/>
            <person name="Wong G.K."/>
            <person name="Wu C.I."/>
            <person name="Wu G."/>
            <person name="Yamamoto D."/>
            <person name="Yang H.P."/>
            <person name="Yang S.P."/>
            <person name="Yorke J.A."/>
            <person name="Yoshida K."/>
            <person name="Zdobnov E."/>
            <person name="Zhang P."/>
            <person name="Zhang Y."/>
            <person name="Zimin A.V."/>
            <person name="Baldwin J."/>
            <person name="Abdouelleil A."/>
            <person name="Abdulkadir J."/>
            <person name="Abebe A."/>
            <person name="Abera B."/>
            <person name="Abreu J."/>
            <person name="Acer S.C."/>
            <person name="Aftuck L."/>
            <person name="Alexander A."/>
            <person name="An P."/>
            <person name="Anderson E."/>
            <person name="Anderson S."/>
            <person name="Arachi H."/>
            <person name="Azer M."/>
            <person name="Bachantsang P."/>
            <person name="Barry A."/>
            <person name="Bayul T."/>
            <person name="Berlin A."/>
            <person name="Bessette D."/>
            <person name="Bloom T."/>
            <person name="Blye J."/>
            <person name="Boguslavskiy L."/>
            <person name="Bonnet C."/>
            <person name="Boukhgalter B."/>
            <person name="Bourzgui I."/>
            <person name="Brown A."/>
            <person name="Cahill P."/>
            <person name="Channer S."/>
            <person name="Cheshatsang Y."/>
            <person name="Chuda L."/>
            <person name="Citroen M."/>
            <person name="Collymore A."/>
            <person name="Cooke P."/>
            <person name="Costello M."/>
            <person name="D'Aco K."/>
            <person name="Daza R."/>
            <person name="De Haan G."/>
            <person name="DeGray S."/>
            <person name="DeMaso C."/>
            <person name="Dhargay N."/>
            <person name="Dooley K."/>
            <person name="Dooley E."/>
            <person name="Doricent M."/>
            <person name="Dorje P."/>
            <person name="Dorjee K."/>
            <person name="Dupes A."/>
            <person name="Elong R."/>
            <person name="Falk J."/>
            <person name="Farina A."/>
            <person name="Faro S."/>
            <person name="Ferguson D."/>
            <person name="Fisher S."/>
            <person name="Foley C.D."/>
            <person name="Franke A."/>
            <person name="Friedrich D."/>
            <person name="Gadbois L."/>
            <person name="Gearin G."/>
            <person name="Gearin C.R."/>
            <person name="Giannoukos G."/>
            <person name="Goode T."/>
            <person name="Graham J."/>
            <person name="Grandbois E."/>
            <person name="Grewal S."/>
            <person name="Gyaltsen K."/>
            <person name="Hafez N."/>
            <person name="Hagos B."/>
            <person name="Hall J."/>
            <person name="Henson C."/>
            <person name="Hollinger A."/>
            <person name="Honan T."/>
            <person name="Huard M.D."/>
            <person name="Hughes L."/>
            <person name="Hurhula B."/>
            <person name="Husby M.E."/>
            <person name="Kamat A."/>
            <person name="Kanga B."/>
            <person name="Kashin S."/>
            <person name="Khazanovich D."/>
            <person name="Kisner P."/>
            <person name="Lance K."/>
            <person name="Lara M."/>
            <person name="Lee W."/>
            <person name="Lennon N."/>
            <person name="Letendre F."/>
            <person name="LeVine R."/>
            <person name="Lipovsky A."/>
            <person name="Liu X."/>
            <person name="Liu J."/>
            <person name="Liu S."/>
            <person name="Lokyitsang T."/>
            <person name="Lokyitsang Y."/>
            <person name="Lubonja R."/>
            <person name="Lui A."/>
            <person name="MacDonald P."/>
            <person name="Magnisalis V."/>
            <person name="Maru K."/>
            <person name="Matthews C."/>
            <person name="McCusker W."/>
            <person name="McDonough S."/>
            <person name="Mehta T."/>
            <person name="Meldrim J."/>
            <person name="Meneus L."/>
            <person name="Mihai O."/>
            <person name="Mihalev A."/>
            <person name="Mihova T."/>
            <person name="Mittelman R."/>
            <person name="Mlenga V."/>
            <person name="Montmayeur A."/>
            <person name="Mulrain L."/>
            <person name="Navidi A."/>
            <person name="Naylor J."/>
            <person name="Negash T."/>
            <person name="Nguyen T."/>
            <person name="Nguyen N."/>
            <person name="Nicol R."/>
            <person name="Norbu C."/>
            <person name="Norbu N."/>
            <person name="Novod N."/>
            <person name="O'Neill B."/>
            <person name="Osman S."/>
            <person name="Markiewicz E."/>
            <person name="Oyono O.L."/>
            <person name="Patti C."/>
            <person name="Phunkhang P."/>
            <person name="Pierre F."/>
            <person name="Priest M."/>
            <person name="Raghuraman S."/>
            <person name="Rege F."/>
            <person name="Reyes R."/>
            <person name="Rise C."/>
            <person name="Rogov P."/>
            <person name="Ross K."/>
            <person name="Ryan E."/>
            <person name="Settipalli S."/>
            <person name="Shea T."/>
            <person name="Sherpa N."/>
            <person name="Shi L."/>
            <person name="Shih D."/>
            <person name="Sparrow T."/>
            <person name="Spaulding J."/>
            <person name="Stalker J."/>
            <person name="Stange-Thomann N."/>
            <person name="Stavropoulos S."/>
            <person name="Stone C."/>
            <person name="Strader C."/>
            <person name="Tesfaye S."/>
            <person name="Thomson T."/>
            <person name="Thoulutsang Y."/>
            <person name="Thoulutsang D."/>
            <person name="Topham K."/>
            <person name="Topping I."/>
            <person name="Tsamla T."/>
            <person name="Vassiliev H."/>
            <person name="Vo A."/>
            <person name="Wangchuk T."/>
            <person name="Wangdi T."/>
            <person name="Weiand M."/>
            <person name="Wilkinson J."/>
            <person name="Wilson A."/>
            <person name="Yadav S."/>
            <person name="Young G."/>
            <person name="Yu Q."/>
            <person name="Zembek L."/>
            <person name="Zhong D."/>
            <person name="Zimmer A."/>
            <person name="Zwirko Z."/>
            <person name="Jaffe D.B."/>
            <person name="Alvarez P."/>
            <person name="Brockman W."/>
            <person name="Butler J."/>
            <person name="Chin C."/>
            <person name="Gnerre S."/>
            <person name="Grabherr M."/>
            <person name="Kleber M."/>
            <person name="Mauceli E."/>
            <person name="MacCallum I."/>
        </authorList>
    </citation>
    <scope>NUCLEOTIDE SEQUENCE [LARGE SCALE GENOMIC DNA]</scope>
    <source>
        <strain evidence="3">Tucson 15010-1051.87</strain>
    </source>
</reference>
<accession>B4MCY9</accession>
<protein>
    <submittedName>
        <fullName evidence="2">Uncharacterized protein</fullName>
    </submittedName>
</protein>
<dbReference type="eggNOG" id="ENOG502S2E3">
    <property type="taxonomic scope" value="Eukaryota"/>
</dbReference>
<evidence type="ECO:0000313" key="3">
    <source>
        <dbReference type="Proteomes" id="UP000008792"/>
    </source>
</evidence>
<feature type="region of interest" description="Disordered" evidence="1">
    <location>
        <begin position="40"/>
        <end position="73"/>
    </location>
</feature>
<dbReference type="KEGG" id="dvi:6635578"/>
<dbReference type="Pfam" id="PF15375">
    <property type="entry name" value="FSAF1"/>
    <property type="match status" value="1"/>
</dbReference>
<evidence type="ECO:0000256" key="1">
    <source>
        <dbReference type="SAM" id="MobiDB-lite"/>
    </source>
</evidence>
<dbReference type="OrthoDB" id="10067479at2759"/>
<keyword evidence="3" id="KW-1185">Reference proteome</keyword>
<dbReference type="InterPro" id="IPR052852">
    <property type="entry name" value="SSU_Processome_Comp"/>
</dbReference>
<name>B4MCY9_DROVI</name>
<dbReference type="STRING" id="7244.B4MCY9"/>
<dbReference type="AlphaFoldDB" id="B4MCY9"/>
<dbReference type="Proteomes" id="UP000008792">
    <property type="component" value="Unassembled WGS sequence"/>
</dbReference>
<sequence length="189" mass="21707">MCAYLANMNASTDFKPVLTRAALALKKTQDDSEFKALVFQEPQAALPNNKQEKTTNDTVKDDKRTDGGKLKKGEDNEFDIKKARQEVLNFAIANQRTIKNKRKMEIFQLIKLGAKPPKKAYKNYKELKAERKRLKDTREERKKFHQLGKNQTGAASVKCNNKTKQKRRAPVANIGQHYGKAQPKFKKRN</sequence>
<gene>
    <name evidence="2" type="primary">Dvir\GJ15236</name>
    <name evidence="2" type="ORF">Dvir_GJ15236</name>
</gene>
<dbReference type="EMBL" id="CH940660">
    <property type="protein sequence ID" value="EDW58061.2"/>
    <property type="molecule type" value="Genomic_DNA"/>
</dbReference>
<evidence type="ECO:0000313" key="2">
    <source>
        <dbReference type="EMBL" id="EDW58061.2"/>
    </source>
</evidence>
<proteinExistence type="predicted"/>
<dbReference type="InParanoid" id="B4MCY9"/>
<feature type="compositionally biased region" description="Polar residues" evidence="1">
    <location>
        <begin position="148"/>
        <end position="160"/>
    </location>
</feature>
<dbReference type="PANTHER" id="PTHR28366">
    <property type="entry name" value="CHROMOSOME 1 OPEN READING FRAME 131"/>
    <property type="match status" value="1"/>
</dbReference>
<feature type="compositionally biased region" description="Basic and acidic residues" evidence="1">
    <location>
        <begin position="50"/>
        <end position="73"/>
    </location>
</feature>
<organism evidence="2 3">
    <name type="scientific">Drosophila virilis</name>
    <name type="common">Fruit fly</name>
    <dbReference type="NCBI Taxonomy" id="7244"/>
    <lineage>
        <taxon>Eukaryota</taxon>
        <taxon>Metazoa</taxon>
        <taxon>Ecdysozoa</taxon>
        <taxon>Arthropoda</taxon>
        <taxon>Hexapoda</taxon>
        <taxon>Insecta</taxon>
        <taxon>Pterygota</taxon>
        <taxon>Neoptera</taxon>
        <taxon>Endopterygota</taxon>
        <taxon>Diptera</taxon>
        <taxon>Brachycera</taxon>
        <taxon>Muscomorpha</taxon>
        <taxon>Ephydroidea</taxon>
        <taxon>Drosophilidae</taxon>
        <taxon>Drosophila</taxon>
    </lineage>
</organism>
<dbReference type="PANTHER" id="PTHR28366:SF1">
    <property type="entry name" value="CHROMOSOME 1 OPEN READING FRAME 131"/>
    <property type="match status" value="1"/>
</dbReference>